<keyword evidence="3" id="KW-1185">Reference proteome</keyword>
<evidence type="ECO:0000256" key="1">
    <source>
        <dbReference type="SAM" id="MobiDB-lite"/>
    </source>
</evidence>
<dbReference type="Gramene" id="TVU19040">
    <property type="protein sequence ID" value="TVU19040"/>
    <property type="gene ID" value="EJB05_35167"/>
</dbReference>
<name>A0A5J9U7C3_9POAL</name>
<accession>A0A5J9U7C3</accession>
<feature type="compositionally biased region" description="Low complexity" evidence="1">
    <location>
        <begin position="98"/>
        <end position="109"/>
    </location>
</feature>
<dbReference type="EMBL" id="RWGY01000029">
    <property type="protein sequence ID" value="TVU19040.1"/>
    <property type="molecule type" value="Genomic_DNA"/>
</dbReference>
<feature type="compositionally biased region" description="Basic and acidic residues" evidence="1">
    <location>
        <begin position="114"/>
        <end position="129"/>
    </location>
</feature>
<protein>
    <submittedName>
        <fullName evidence="2">Uncharacterized protein</fullName>
    </submittedName>
</protein>
<feature type="region of interest" description="Disordered" evidence="1">
    <location>
        <begin position="1"/>
        <end position="20"/>
    </location>
</feature>
<reference evidence="2 3" key="1">
    <citation type="journal article" date="2019" name="Sci. Rep.">
        <title>A high-quality genome of Eragrostis curvula grass provides insights into Poaceae evolution and supports new strategies to enhance forage quality.</title>
        <authorList>
            <person name="Carballo J."/>
            <person name="Santos B.A.C.M."/>
            <person name="Zappacosta D."/>
            <person name="Garbus I."/>
            <person name="Selva J.P."/>
            <person name="Gallo C.A."/>
            <person name="Diaz A."/>
            <person name="Albertini E."/>
            <person name="Caccamo M."/>
            <person name="Echenique V."/>
        </authorList>
    </citation>
    <scope>NUCLEOTIDE SEQUENCE [LARGE SCALE GENOMIC DNA]</scope>
    <source>
        <strain evidence="3">cv. Victoria</strain>
        <tissue evidence="2">Leaf</tissue>
    </source>
</reference>
<organism evidence="2 3">
    <name type="scientific">Eragrostis curvula</name>
    <name type="common">weeping love grass</name>
    <dbReference type="NCBI Taxonomy" id="38414"/>
    <lineage>
        <taxon>Eukaryota</taxon>
        <taxon>Viridiplantae</taxon>
        <taxon>Streptophyta</taxon>
        <taxon>Embryophyta</taxon>
        <taxon>Tracheophyta</taxon>
        <taxon>Spermatophyta</taxon>
        <taxon>Magnoliopsida</taxon>
        <taxon>Liliopsida</taxon>
        <taxon>Poales</taxon>
        <taxon>Poaceae</taxon>
        <taxon>PACMAD clade</taxon>
        <taxon>Chloridoideae</taxon>
        <taxon>Eragrostideae</taxon>
        <taxon>Eragrostidinae</taxon>
        <taxon>Eragrostis</taxon>
    </lineage>
</organism>
<gene>
    <name evidence="2" type="ORF">EJB05_35167</name>
</gene>
<sequence length="159" mass="18220">MYDALAPPAASYTTPDADASPEEMSWKQRYLRARLRYKAVARISLPLNERLSLQFARLLSSYLDRRLNRRPRCLDRCNPPEVPAEPVPKRPTRRRKTAGIGWRAAGIGRVSRSRGQDQEEWCHGADAIHARPSSRGQEKRRHGAGAVHAPSSRYQWKHR</sequence>
<feature type="region of interest" description="Disordered" evidence="1">
    <location>
        <begin position="73"/>
        <end position="159"/>
    </location>
</feature>
<evidence type="ECO:0000313" key="3">
    <source>
        <dbReference type="Proteomes" id="UP000324897"/>
    </source>
</evidence>
<evidence type="ECO:0000313" key="2">
    <source>
        <dbReference type="EMBL" id="TVU19040.1"/>
    </source>
</evidence>
<proteinExistence type="predicted"/>
<feature type="non-terminal residue" evidence="2">
    <location>
        <position position="1"/>
    </location>
</feature>
<dbReference type="Proteomes" id="UP000324897">
    <property type="component" value="Chromosome 7"/>
</dbReference>
<comment type="caution">
    <text evidence="2">The sequence shown here is derived from an EMBL/GenBank/DDBJ whole genome shotgun (WGS) entry which is preliminary data.</text>
</comment>
<dbReference type="AlphaFoldDB" id="A0A5J9U7C3"/>